<organism evidence="2 3">
    <name type="scientific">Caballeronia telluris</name>
    <dbReference type="NCBI Taxonomy" id="326475"/>
    <lineage>
        <taxon>Bacteria</taxon>
        <taxon>Pseudomonadati</taxon>
        <taxon>Pseudomonadota</taxon>
        <taxon>Betaproteobacteria</taxon>
        <taxon>Burkholderiales</taxon>
        <taxon>Burkholderiaceae</taxon>
        <taxon>Caballeronia</taxon>
    </lineage>
</organism>
<evidence type="ECO:0000259" key="1">
    <source>
        <dbReference type="Pfam" id="PF04909"/>
    </source>
</evidence>
<dbReference type="AlphaFoldDB" id="A0A158EPE7"/>
<dbReference type="InterPro" id="IPR052358">
    <property type="entry name" value="Aro_Compnd_Degr_Hydrolases"/>
</dbReference>
<keyword evidence="2" id="KW-0378">Hydrolase</keyword>
<dbReference type="RefSeq" id="WP_087628296.1">
    <property type="nucleotide sequence ID" value="NZ_FCNZ02000001.1"/>
</dbReference>
<protein>
    <submittedName>
        <fullName evidence="2">Hydrolase</fullName>
    </submittedName>
</protein>
<dbReference type="PANTHER" id="PTHR35563:SF2">
    <property type="entry name" value="BARREL METAL-DEPENDENT HYDROLASE, PUTATIVE (AFU_ORTHOLOGUE AFUA_1G16240)-RELATED"/>
    <property type="match status" value="1"/>
</dbReference>
<dbReference type="InterPro" id="IPR006680">
    <property type="entry name" value="Amidohydro-rel"/>
</dbReference>
<comment type="caution">
    <text evidence="2">The sequence shown here is derived from an EMBL/GenBank/DDBJ whole genome shotgun (WGS) entry which is preliminary data.</text>
</comment>
<evidence type="ECO:0000313" key="2">
    <source>
        <dbReference type="EMBL" id="SAL09438.1"/>
    </source>
</evidence>
<sequence length="274" mass="30019">MANQQEHDAAITAIDAHAHVFERGLPLAARRRYAPDYDATLADYLARLDAHGISHGVLVQPSFLGTDCRYLLDALARAPGRLRGVAVIDPSCEPATFEAMDRAGVVGIRLNLLQAPDPHFDDPAWRATLAQIARLGWHVELHVEAARLAGIVRPLLDYEVRIVVDHFGRPEPSLGVGDPGFRDLLSLGRTGRVWVKVSGVYRIGGLAPARAATDALKAAFGVDRLVWGSDWPHTQFERAERFGDALRVLHTLIPDARERRAVLATTPAQLFGFV</sequence>
<dbReference type="PANTHER" id="PTHR35563">
    <property type="entry name" value="BARREL METAL-DEPENDENT HYDROLASE, PUTATIVE (AFU_ORTHOLOGUE AFUA_1G16240)-RELATED"/>
    <property type="match status" value="1"/>
</dbReference>
<keyword evidence="3" id="KW-1185">Reference proteome</keyword>
<dbReference type="GO" id="GO:0016787">
    <property type="term" value="F:hydrolase activity"/>
    <property type="evidence" value="ECO:0007669"/>
    <property type="project" value="UniProtKB-KW"/>
</dbReference>
<name>A0A158EPE7_9BURK</name>
<dbReference type="Pfam" id="PF04909">
    <property type="entry name" value="Amidohydro_2"/>
    <property type="match status" value="1"/>
</dbReference>
<reference evidence="2" key="1">
    <citation type="submission" date="2016-01" db="EMBL/GenBank/DDBJ databases">
        <authorList>
            <person name="Peeters Charlotte."/>
        </authorList>
    </citation>
    <scope>NUCLEOTIDE SEQUENCE</scope>
    <source>
        <strain evidence="2">LMG 22936</strain>
    </source>
</reference>
<feature type="domain" description="Amidohydrolase-related" evidence="1">
    <location>
        <begin position="14"/>
        <end position="273"/>
    </location>
</feature>
<dbReference type="STRING" id="326475.AWB66_00087"/>
<gene>
    <name evidence="2" type="ORF">AWB66_00087</name>
</gene>
<accession>A0A158EPE7</accession>
<evidence type="ECO:0000313" key="3">
    <source>
        <dbReference type="Proteomes" id="UP000054717"/>
    </source>
</evidence>
<dbReference type="EMBL" id="FCNZ02000001">
    <property type="protein sequence ID" value="SAL09438.1"/>
    <property type="molecule type" value="Genomic_DNA"/>
</dbReference>
<dbReference type="InterPro" id="IPR032466">
    <property type="entry name" value="Metal_Hydrolase"/>
</dbReference>
<dbReference type="Gene3D" id="3.20.20.140">
    <property type="entry name" value="Metal-dependent hydrolases"/>
    <property type="match status" value="1"/>
</dbReference>
<dbReference type="Proteomes" id="UP000054717">
    <property type="component" value="Unassembled WGS sequence"/>
</dbReference>
<proteinExistence type="predicted"/>
<dbReference type="SUPFAM" id="SSF51556">
    <property type="entry name" value="Metallo-dependent hydrolases"/>
    <property type="match status" value="1"/>
</dbReference>